<proteinExistence type="predicted"/>
<evidence type="ECO:0000313" key="2">
    <source>
        <dbReference type="EMBL" id="MCD9560959.1"/>
    </source>
</evidence>
<organism evidence="2 3">
    <name type="scientific">Datura stramonium</name>
    <name type="common">Jimsonweed</name>
    <name type="synonym">Common thornapple</name>
    <dbReference type="NCBI Taxonomy" id="4076"/>
    <lineage>
        <taxon>Eukaryota</taxon>
        <taxon>Viridiplantae</taxon>
        <taxon>Streptophyta</taxon>
        <taxon>Embryophyta</taxon>
        <taxon>Tracheophyta</taxon>
        <taxon>Spermatophyta</taxon>
        <taxon>Magnoliopsida</taxon>
        <taxon>eudicotyledons</taxon>
        <taxon>Gunneridae</taxon>
        <taxon>Pentapetalae</taxon>
        <taxon>asterids</taxon>
        <taxon>lamiids</taxon>
        <taxon>Solanales</taxon>
        <taxon>Solanaceae</taxon>
        <taxon>Solanoideae</taxon>
        <taxon>Datureae</taxon>
        <taxon>Datura</taxon>
    </lineage>
</organism>
<dbReference type="EMBL" id="JACEIK010002406">
    <property type="protein sequence ID" value="MCD9560959.1"/>
    <property type="molecule type" value="Genomic_DNA"/>
</dbReference>
<feature type="compositionally biased region" description="Basic and acidic residues" evidence="1">
    <location>
        <begin position="1"/>
        <end position="15"/>
    </location>
</feature>
<comment type="caution">
    <text evidence="2">The sequence shown here is derived from an EMBL/GenBank/DDBJ whole genome shotgun (WGS) entry which is preliminary data.</text>
</comment>
<reference evidence="2 3" key="1">
    <citation type="journal article" date="2021" name="BMC Genomics">
        <title>Datura genome reveals duplications of psychoactive alkaloid biosynthetic genes and high mutation rate following tissue culture.</title>
        <authorList>
            <person name="Rajewski A."/>
            <person name="Carter-House D."/>
            <person name="Stajich J."/>
            <person name="Litt A."/>
        </authorList>
    </citation>
    <scope>NUCLEOTIDE SEQUENCE [LARGE SCALE GENOMIC DNA]</scope>
    <source>
        <strain evidence="2">AR-01</strain>
    </source>
</reference>
<evidence type="ECO:0000313" key="3">
    <source>
        <dbReference type="Proteomes" id="UP000823775"/>
    </source>
</evidence>
<protein>
    <submittedName>
        <fullName evidence="2">Uncharacterized protein</fullName>
    </submittedName>
</protein>
<gene>
    <name evidence="2" type="ORF">HAX54_019825</name>
</gene>
<keyword evidence="3" id="KW-1185">Reference proteome</keyword>
<feature type="region of interest" description="Disordered" evidence="1">
    <location>
        <begin position="1"/>
        <end position="22"/>
    </location>
</feature>
<accession>A0ABS8USC9</accession>
<evidence type="ECO:0000256" key="1">
    <source>
        <dbReference type="SAM" id="MobiDB-lite"/>
    </source>
</evidence>
<sequence length="154" mass="17316">MGFLRENGRDEDKRGPQASEVMENLLIRDKGEEIDNDFELMKRRRSKKQGPVSENQIFGGSGGQKLVSSGIDQEISFVNNNVFEDIEGRRKAQPCSTKAINFVLARNSQVCGQITPTSPGKALILHNKVVRDSPMLHNLLGFFQLALWWRIEGS</sequence>
<name>A0ABS8USC9_DATST</name>
<feature type="region of interest" description="Disordered" evidence="1">
    <location>
        <begin position="42"/>
        <end position="65"/>
    </location>
</feature>
<dbReference type="Proteomes" id="UP000823775">
    <property type="component" value="Unassembled WGS sequence"/>
</dbReference>